<sequence>MGERTRTSPSAALEDVDIDGGEGDSGMSMSFNITSTSIPTWNSLSRASCRFIDLAVLELDGFDANAKQHDFNAPQTPFLLPLTIIPKYAYATCNLLDSLYGASKPAGPLPSDRPKLKIERSLQSDGGTGRLDSKRQTGPGASTPFADGRFPLPSAKM</sequence>
<comment type="caution">
    <text evidence="2">The sequence shown here is derived from an EMBL/GenBank/DDBJ whole genome shotgun (WGS) entry which is preliminary data.</text>
</comment>
<name>A0A9P5PTT6_9AGAR</name>
<evidence type="ECO:0000313" key="3">
    <source>
        <dbReference type="Proteomes" id="UP000772434"/>
    </source>
</evidence>
<proteinExistence type="predicted"/>
<evidence type="ECO:0000256" key="1">
    <source>
        <dbReference type="SAM" id="MobiDB-lite"/>
    </source>
</evidence>
<protein>
    <submittedName>
        <fullName evidence="2">Uncharacterized protein</fullName>
    </submittedName>
</protein>
<dbReference type="Proteomes" id="UP000772434">
    <property type="component" value="Unassembled WGS sequence"/>
</dbReference>
<gene>
    <name evidence="2" type="ORF">BDP27DRAFT_1421066</name>
</gene>
<accession>A0A9P5PTT6</accession>
<reference evidence="2" key="1">
    <citation type="submission" date="2020-11" db="EMBL/GenBank/DDBJ databases">
        <authorList>
            <consortium name="DOE Joint Genome Institute"/>
            <person name="Ahrendt S."/>
            <person name="Riley R."/>
            <person name="Andreopoulos W."/>
            <person name="Labutti K."/>
            <person name="Pangilinan J."/>
            <person name="Ruiz-Duenas F.J."/>
            <person name="Barrasa J.M."/>
            <person name="Sanchez-Garcia M."/>
            <person name="Camarero S."/>
            <person name="Miyauchi S."/>
            <person name="Serrano A."/>
            <person name="Linde D."/>
            <person name="Babiker R."/>
            <person name="Drula E."/>
            <person name="Ayuso-Fernandez I."/>
            <person name="Pacheco R."/>
            <person name="Padilla G."/>
            <person name="Ferreira P."/>
            <person name="Barriuso J."/>
            <person name="Kellner H."/>
            <person name="Castanera R."/>
            <person name="Alfaro M."/>
            <person name="Ramirez L."/>
            <person name="Pisabarro A.G."/>
            <person name="Kuo A."/>
            <person name="Tritt A."/>
            <person name="Lipzen A."/>
            <person name="He G."/>
            <person name="Yan M."/>
            <person name="Ng V."/>
            <person name="Cullen D."/>
            <person name="Martin F."/>
            <person name="Rosso M.-N."/>
            <person name="Henrissat B."/>
            <person name="Hibbett D."/>
            <person name="Martinez A.T."/>
            <person name="Grigoriev I.V."/>
        </authorList>
    </citation>
    <scope>NUCLEOTIDE SEQUENCE</scope>
    <source>
        <strain evidence="2">AH 40177</strain>
    </source>
</reference>
<dbReference type="EMBL" id="JADNRY010000052">
    <property type="protein sequence ID" value="KAF9069281.1"/>
    <property type="molecule type" value="Genomic_DNA"/>
</dbReference>
<dbReference type="AlphaFoldDB" id="A0A9P5PTT6"/>
<feature type="compositionally biased region" description="Basic and acidic residues" evidence="1">
    <location>
        <begin position="112"/>
        <end position="122"/>
    </location>
</feature>
<keyword evidence="3" id="KW-1185">Reference proteome</keyword>
<organism evidence="2 3">
    <name type="scientific">Rhodocollybia butyracea</name>
    <dbReference type="NCBI Taxonomy" id="206335"/>
    <lineage>
        <taxon>Eukaryota</taxon>
        <taxon>Fungi</taxon>
        <taxon>Dikarya</taxon>
        <taxon>Basidiomycota</taxon>
        <taxon>Agaricomycotina</taxon>
        <taxon>Agaricomycetes</taxon>
        <taxon>Agaricomycetidae</taxon>
        <taxon>Agaricales</taxon>
        <taxon>Marasmiineae</taxon>
        <taxon>Omphalotaceae</taxon>
        <taxon>Rhodocollybia</taxon>
    </lineage>
</organism>
<evidence type="ECO:0000313" key="2">
    <source>
        <dbReference type="EMBL" id="KAF9069281.1"/>
    </source>
</evidence>
<feature type="region of interest" description="Disordered" evidence="1">
    <location>
        <begin position="104"/>
        <end position="157"/>
    </location>
</feature>